<dbReference type="FunCoup" id="A0A2V0PAG0">
    <property type="interactions" value="1375"/>
</dbReference>
<accession>A0A2V0PAG0</accession>
<evidence type="ECO:0000313" key="4">
    <source>
        <dbReference type="Proteomes" id="UP000247498"/>
    </source>
</evidence>
<dbReference type="PANTHER" id="PTHR12925">
    <property type="entry name" value="HIKESHI FAMILY MEMBER"/>
    <property type="match status" value="1"/>
</dbReference>
<comment type="caution">
    <text evidence="3">The sequence shown here is derived from an EMBL/GenBank/DDBJ whole genome shotgun (WGS) entry which is preliminary data.</text>
</comment>
<dbReference type="STRING" id="307507.A0A2V0PAG0"/>
<dbReference type="GO" id="GO:0006606">
    <property type="term" value="P:protein import into nucleus"/>
    <property type="evidence" value="ECO:0007669"/>
    <property type="project" value="TreeGrafter"/>
</dbReference>
<sequence length="188" mass="20388">MFGLLFVGCSFPIPASGLQQVDPTHWVLDACSAVRPDYWELKEATLFLSGPIDAAAAVGLYVRAGDSGWLYRGCVHNGRPSEVMPLQWPTGGGGDAVAPQPGAVQVGISIEPLAELSAKEGGRLGDKVDYARRVGLDLVHFMGSFPTQAVNGGEVMLVPANVMALWFAKFERKFRRDPDFLTRQRENI</sequence>
<feature type="signal peptide" evidence="1">
    <location>
        <begin position="1"/>
        <end position="17"/>
    </location>
</feature>
<name>A0A2V0PAG0_9CHLO</name>
<dbReference type="InterPro" id="IPR048364">
    <property type="entry name" value="Hikeshi-like_C"/>
</dbReference>
<dbReference type="EMBL" id="BDRX01000087">
    <property type="protein sequence ID" value="GBF96836.1"/>
    <property type="molecule type" value="Genomic_DNA"/>
</dbReference>
<gene>
    <name evidence="3" type="ORF">Rsub_09692</name>
</gene>
<dbReference type="Proteomes" id="UP000247498">
    <property type="component" value="Unassembled WGS sequence"/>
</dbReference>
<dbReference type="GO" id="GO:0005634">
    <property type="term" value="C:nucleus"/>
    <property type="evidence" value="ECO:0007669"/>
    <property type="project" value="TreeGrafter"/>
</dbReference>
<dbReference type="AlphaFoldDB" id="A0A2V0PAG0"/>
<proteinExistence type="predicted"/>
<reference evidence="3 4" key="1">
    <citation type="journal article" date="2018" name="Sci. Rep.">
        <title>Raphidocelis subcapitata (=Pseudokirchneriella subcapitata) provides an insight into genome evolution and environmental adaptations in the Sphaeropleales.</title>
        <authorList>
            <person name="Suzuki S."/>
            <person name="Yamaguchi H."/>
            <person name="Nakajima N."/>
            <person name="Kawachi M."/>
        </authorList>
    </citation>
    <scope>NUCLEOTIDE SEQUENCE [LARGE SCALE GENOMIC DNA]</scope>
    <source>
        <strain evidence="3 4">NIES-35</strain>
    </source>
</reference>
<protein>
    <recommendedName>
        <fullName evidence="2">Hikeshi-like C-terminal domain-containing protein</fullName>
    </recommendedName>
</protein>
<dbReference type="InterPro" id="IPR031318">
    <property type="entry name" value="OPI10"/>
</dbReference>
<dbReference type="GO" id="GO:0061608">
    <property type="term" value="F:nuclear import signal receptor activity"/>
    <property type="evidence" value="ECO:0007669"/>
    <property type="project" value="TreeGrafter"/>
</dbReference>
<dbReference type="Pfam" id="PF21057">
    <property type="entry name" value="Hikeshi-like_C"/>
    <property type="match status" value="1"/>
</dbReference>
<dbReference type="PANTHER" id="PTHR12925:SF0">
    <property type="entry name" value="PROTEIN HIKESHI"/>
    <property type="match status" value="1"/>
</dbReference>
<keyword evidence="1" id="KW-0732">Signal</keyword>
<evidence type="ECO:0000313" key="3">
    <source>
        <dbReference type="EMBL" id="GBF96836.1"/>
    </source>
</evidence>
<keyword evidence="4" id="KW-1185">Reference proteome</keyword>
<dbReference type="GO" id="GO:0005829">
    <property type="term" value="C:cytosol"/>
    <property type="evidence" value="ECO:0007669"/>
    <property type="project" value="TreeGrafter"/>
</dbReference>
<feature type="chain" id="PRO_5015934365" description="Hikeshi-like C-terminal domain-containing protein" evidence="1">
    <location>
        <begin position="18"/>
        <end position="188"/>
    </location>
</feature>
<evidence type="ECO:0000256" key="1">
    <source>
        <dbReference type="SAM" id="SignalP"/>
    </source>
</evidence>
<evidence type="ECO:0000259" key="2">
    <source>
        <dbReference type="Pfam" id="PF21057"/>
    </source>
</evidence>
<dbReference type="OrthoDB" id="10248398at2759"/>
<organism evidence="3 4">
    <name type="scientific">Raphidocelis subcapitata</name>
    <dbReference type="NCBI Taxonomy" id="307507"/>
    <lineage>
        <taxon>Eukaryota</taxon>
        <taxon>Viridiplantae</taxon>
        <taxon>Chlorophyta</taxon>
        <taxon>core chlorophytes</taxon>
        <taxon>Chlorophyceae</taxon>
        <taxon>CS clade</taxon>
        <taxon>Sphaeropleales</taxon>
        <taxon>Selenastraceae</taxon>
        <taxon>Raphidocelis</taxon>
    </lineage>
</organism>
<feature type="domain" description="Hikeshi-like C-terminal" evidence="2">
    <location>
        <begin position="130"/>
        <end position="182"/>
    </location>
</feature>
<dbReference type="InParanoid" id="A0A2V0PAG0"/>